<reference evidence="1 2" key="1">
    <citation type="submission" date="2024-09" db="EMBL/GenBank/DDBJ databases">
        <authorList>
            <person name="Sun Q."/>
            <person name="Mori K."/>
        </authorList>
    </citation>
    <scope>NUCLEOTIDE SEQUENCE [LARGE SCALE GENOMIC DNA]</scope>
    <source>
        <strain evidence="1 2">NCAIM B.02415</strain>
    </source>
</reference>
<evidence type="ECO:0008006" key="3">
    <source>
        <dbReference type="Google" id="ProtNLM"/>
    </source>
</evidence>
<dbReference type="InterPro" id="IPR052159">
    <property type="entry name" value="Competence_DNA_uptake"/>
</dbReference>
<dbReference type="Gene3D" id="3.60.15.10">
    <property type="entry name" value="Ribonuclease Z/Hydroxyacylglutathione hydrolase-like"/>
    <property type="match status" value="1"/>
</dbReference>
<gene>
    <name evidence="1" type="ORF">ACFFGT_13050</name>
</gene>
<protein>
    <recommendedName>
        <fullName evidence="3">Metallo-beta-lactamase domain-containing protein</fullName>
    </recommendedName>
</protein>
<name>A0ABV6L6N8_9SPHI</name>
<evidence type="ECO:0000313" key="2">
    <source>
        <dbReference type="Proteomes" id="UP001589828"/>
    </source>
</evidence>
<dbReference type="RefSeq" id="WP_377022978.1">
    <property type="nucleotide sequence ID" value="NZ_JBHLTS010000022.1"/>
</dbReference>
<keyword evidence="2" id="KW-1185">Reference proteome</keyword>
<comment type="caution">
    <text evidence="1">The sequence shown here is derived from an EMBL/GenBank/DDBJ whole genome shotgun (WGS) entry which is preliminary data.</text>
</comment>
<dbReference type="SUPFAM" id="SSF56281">
    <property type="entry name" value="Metallo-hydrolase/oxidoreductase"/>
    <property type="match status" value="1"/>
</dbReference>
<sequence>MAQLEIHHINVGQGDSTLIINRNIAQLGSNIDAAIQKNSSLSKPSAVEDYLPYAVSLNNNSRSGPVIQLDNTIRAALLIDAGESVYGIDVNSYLVTSGVKAADNKNKFTTLATHFHSDHVNGFREVFFSDYAIKKNYSDQTLNFPPVTAYDCGDLKEWDDNPSYANYVDSVKYLAGKNLTKRRVIKIHEVIPLGKDSDNTEIMLRCIANNGTVSLNGTNTEKQIIKTTDSPDQNARSTVMILEYGDFRYFLGGDIGGTGDESGGNWANNKDTRTKAFYSNYPDIETGVTAVLPQIYKADPKRGNTSAGHTCCFFANHHGSGSSNDVFLLEVLKPTLSVCSSGVRMQFHCHPTQQCFNRADNSNNYSPKWQTPGKKDSAANTVDNTIDGYYVNEMAQDNDNYGTTKSPKPYKRTFPKGKILGDIIVRPIDVVNYTSSTNGIRIQVYGTGDMTDSSIISKPLRPKYGTAGTSPYPLGPFIHTCNLH</sequence>
<proteinExistence type="predicted"/>
<evidence type="ECO:0000313" key="1">
    <source>
        <dbReference type="EMBL" id="MFC0515139.1"/>
    </source>
</evidence>
<organism evidence="1 2">
    <name type="scientific">Mucilaginibacter angelicae</name>
    <dbReference type="NCBI Taxonomy" id="869718"/>
    <lineage>
        <taxon>Bacteria</taxon>
        <taxon>Pseudomonadati</taxon>
        <taxon>Bacteroidota</taxon>
        <taxon>Sphingobacteriia</taxon>
        <taxon>Sphingobacteriales</taxon>
        <taxon>Sphingobacteriaceae</taxon>
        <taxon>Mucilaginibacter</taxon>
    </lineage>
</organism>
<dbReference type="EMBL" id="JBHLTS010000022">
    <property type="protein sequence ID" value="MFC0515139.1"/>
    <property type="molecule type" value="Genomic_DNA"/>
</dbReference>
<accession>A0ABV6L6N8</accession>
<dbReference type="PANTHER" id="PTHR30619">
    <property type="entry name" value="DNA INTERNALIZATION/COMPETENCE PROTEIN COMEC/REC2"/>
    <property type="match status" value="1"/>
</dbReference>
<dbReference type="InterPro" id="IPR036866">
    <property type="entry name" value="RibonucZ/Hydroxyglut_hydro"/>
</dbReference>
<dbReference type="PANTHER" id="PTHR30619:SF1">
    <property type="entry name" value="RECOMBINATION PROTEIN 2"/>
    <property type="match status" value="1"/>
</dbReference>
<dbReference type="Proteomes" id="UP001589828">
    <property type="component" value="Unassembled WGS sequence"/>
</dbReference>